<evidence type="ECO:0000256" key="1">
    <source>
        <dbReference type="ARBA" id="ARBA00022679"/>
    </source>
</evidence>
<gene>
    <name evidence="2" type="ORF">AWB82_06880</name>
</gene>
<dbReference type="GO" id="GO:0008410">
    <property type="term" value="F:CoA-transferase activity"/>
    <property type="evidence" value="ECO:0007669"/>
    <property type="project" value="TreeGrafter"/>
</dbReference>
<dbReference type="InterPro" id="IPR044855">
    <property type="entry name" value="CoA-Trfase_III_dom3_sf"/>
</dbReference>
<dbReference type="Proteomes" id="UP000054596">
    <property type="component" value="Unassembled WGS sequence"/>
</dbReference>
<evidence type="ECO:0000313" key="2">
    <source>
        <dbReference type="EMBL" id="SAK95184.1"/>
    </source>
</evidence>
<dbReference type="InterPro" id="IPR023606">
    <property type="entry name" value="CoA-Trfase_III_dom_1_sf"/>
</dbReference>
<sequence length="397" mass="42596">MSGPLQGIRVIEIGTLIAAPFAARMLAEFGAEVIKIEAPNTGDPLRKWRKLHEGTSLWWYLQSRNKKSVCVNLKSPEGADVIKRLAADADVVIENMRPGALEKLGLGWDVLHEINPKLTMVRISGYGQTGPYRDRPGFGAIGEAMGGIRYTTGDAEGLPARVGVSLGDSLASLHGVIGALMSVLRVKTGQGDGQVVDVSLVESVFNLMESLVPEYDLLGHVRERSGGALPGIAPSNTYRTEDGGFVVIAGNSDPIYKRLMNVIGRPDLAEDPALARNDGRVRHSAMLDEAITAWTSHHSMDEVLATLEREDVPSGRIYSVADIVNDAHYCARDMLLQADLPGGASVKMPGIVPKLSDTPGEVRWPGPALGEHTQSVLESLGFQAGEVERLRAEGAVQ</sequence>
<organism evidence="2 3">
    <name type="scientific">Caballeronia glebae</name>
    <dbReference type="NCBI Taxonomy" id="1777143"/>
    <lineage>
        <taxon>Bacteria</taxon>
        <taxon>Pseudomonadati</taxon>
        <taxon>Pseudomonadota</taxon>
        <taxon>Betaproteobacteria</taxon>
        <taxon>Burkholderiales</taxon>
        <taxon>Burkholderiaceae</taxon>
        <taxon>Caballeronia</taxon>
    </lineage>
</organism>
<dbReference type="RefSeq" id="WP_086973765.1">
    <property type="nucleotide sequence ID" value="NZ_FCOJ02000095.1"/>
</dbReference>
<dbReference type="PANTHER" id="PTHR48207:SF3">
    <property type="entry name" value="SUCCINATE--HYDROXYMETHYLGLUTARATE COA-TRANSFERASE"/>
    <property type="match status" value="1"/>
</dbReference>
<dbReference type="EMBL" id="FCOJ02000095">
    <property type="protein sequence ID" value="SAK95184.1"/>
    <property type="molecule type" value="Genomic_DNA"/>
</dbReference>
<dbReference type="OrthoDB" id="5294844at2"/>
<dbReference type="AlphaFoldDB" id="A0A158DKR9"/>
<name>A0A158DKR9_9BURK</name>
<dbReference type="PANTHER" id="PTHR48207">
    <property type="entry name" value="SUCCINATE--HYDROXYMETHYLGLUTARATE COA-TRANSFERASE"/>
    <property type="match status" value="1"/>
</dbReference>
<accession>A0A158DKR9</accession>
<dbReference type="STRING" id="1777143.AWB82_06880"/>
<evidence type="ECO:0000313" key="3">
    <source>
        <dbReference type="Proteomes" id="UP000054596"/>
    </source>
</evidence>
<dbReference type="Gene3D" id="3.30.1540.10">
    <property type="entry name" value="formyl-coa transferase, domain 3"/>
    <property type="match status" value="1"/>
</dbReference>
<dbReference type="InterPro" id="IPR050483">
    <property type="entry name" value="CoA-transferase_III_domain"/>
</dbReference>
<dbReference type="Pfam" id="PF02515">
    <property type="entry name" value="CoA_transf_3"/>
    <property type="match status" value="1"/>
</dbReference>
<comment type="caution">
    <text evidence="2">The sequence shown here is derived from an EMBL/GenBank/DDBJ whole genome shotgun (WGS) entry which is preliminary data.</text>
</comment>
<keyword evidence="3" id="KW-1185">Reference proteome</keyword>
<dbReference type="SUPFAM" id="SSF89796">
    <property type="entry name" value="CoA-transferase family III (CaiB/BaiF)"/>
    <property type="match status" value="1"/>
</dbReference>
<dbReference type="InterPro" id="IPR003673">
    <property type="entry name" value="CoA-Trfase_fam_III"/>
</dbReference>
<protein>
    <submittedName>
        <fullName evidence="2">L-carnitine dehydratase/bile acid-inducible protein F</fullName>
    </submittedName>
</protein>
<proteinExistence type="predicted"/>
<keyword evidence="1" id="KW-0808">Transferase</keyword>
<reference evidence="2" key="1">
    <citation type="submission" date="2016-01" db="EMBL/GenBank/DDBJ databases">
        <authorList>
            <person name="Peeters C."/>
        </authorList>
    </citation>
    <scope>NUCLEOTIDE SEQUENCE [LARGE SCALE GENOMIC DNA]</scope>
    <source>
        <strain evidence="2">LMG 29325</strain>
    </source>
</reference>
<dbReference type="Gene3D" id="3.40.50.10540">
    <property type="entry name" value="Crotonobetainyl-coa:carnitine coa-transferase, domain 1"/>
    <property type="match status" value="1"/>
</dbReference>